<dbReference type="Gene3D" id="1.20.1250.20">
    <property type="entry name" value="MFS general substrate transporter like domains"/>
    <property type="match status" value="1"/>
</dbReference>
<proteinExistence type="predicted"/>
<evidence type="ECO:0000256" key="1">
    <source>
        <dbReference type="SAM" id="Phobius"/>
    </source>
</evidence>
<gene>
    <name evidence="2" type="ORF">B0T11DRAFT_317586</name>
</gene>
<dbReference type="InterPro" id="IPR036259">
    <property type="entry name" value="MFS_trans_sf"/>
</dbReference>
<dbReference type="Proteomes" id="UP000813385">
    <property type="component" value="Unassembled WGS sequence"/>
</dbReference>
<keyword evidence="1" id="KW-0812">Transmembrane</keyword>
<protein>
    <submittedName>
        <fullName evidence="2">Uncharacterized protein</fullName>
    </submittedName>
</protein>
<reference evidence="2" key="1">
    <citation type="journal article" date="2021" name="Nat. Commun.">
        <title>Genetic determinants of endophytism in the Arabidopsis root mycobiome.</title>
        <authorList>
            <person name="Mesny F."/>
            <person name="Miyauchi S."/>
            <person name="Thiergart T."/>
            <person name="Pickel B."/>
            <person name="Atanasova L."/>
            <person name="Karlsson M."/>
            <person name="Huettel B."/>
            <person name="Barry K.W."/>
            <person name="Haridas S."/>
            <person name="Chen C."/>
            <person name="Bauer D."/>
            <person name="Andreopoulos W."/>
            <person name="Pangilinan J."/>
            <person name="LaButti K."/>
            <person name="Riley R."/>
            <person name="Lipzen A."/>
            <person name="Clum A."/>
            <person name="Drula E."/>
            <person name="Henrissat B."/>
            <person name="Kohler A."/>
            <person name="Grigoriev I.V."/>
            <person name="Martin F.M."/>
            <person name="Hacquard S."/>
        </authorList>
    </citation>
    <scope>NUCLEOTIDE SEQUENCE</scope>
    <source>
        <strain evidence="2">MPI-CAGE-AT-0016</strain>
    </source>
</reference>
<dbReference type="OrthoDB" id="2580675at2759"/>
<dbReference type="EMBL" id="JAGPXD010000003">
    <property type="protein sequence ID" value="KAH7361681.1"/>
    <property type="molecule type" value="Genomic_DNA"/>
</dbReference>
<feature type="transmembrane region" description="Helical" evidence="1">
    <location>
        <begin position="76"/>
        <end position="94"/>
    </location>
</feature>
<keyword evidence="1" id="KW-1133">Transmembrane helix</keyword>
<accession>A0A8K0THR6</accession>
<sequence length="680" mass="74548">MSMNACDAPQTTPFHPASFLWEAPAIRLKWCEATSNLRAKIAAVCTVTHSGIITTFVYAAPLVISSQGLDWGAKIGLFYCGLTAIFIVLLAFFFPEANGCTDAELDEVFDRVTWRFHEEKSSYQNEVEVQGGECLHFLLPTTPSSSRAPGLKESTADDYVISFGVDSGAYTVQVSGTLGYRADAAAAKFSRKVAREYYDMPSGQIYGYIYGGSGGSFQVVGVMEQTYEVWQGSVVLVQAVPIGSPNSWLLRGLSGFTLARKKRDLIDAIRPGGTGDPFASLDEAESTALKESTALGIPLGSYEDFESLGGEHLWDTVINLGLPTVKSRDPTYMQDFWSLPGYLGTEMSALGDFYRSALVQFNTTVRQIMTHSNGSVEVTLDDMPGNVTALGLEIGTESGTSFLSGVHVLERKRTNVQVDNRWFLASHTFYRHQVPPTERGFYALDYLRDDNGKPKYPQRQSILSYGSARSTSGGSNHTGNVHAKTIVMDGTIDYDAFPWHADWYRSQVQRSLGNRFEDNFRLYYTENADHGIWNFAEGPGSTRIVDTIGPYHQHLRDLSDWVEKGVASPDHTGYTVEAGQVKLATTASERRGIQPLVKVTINGQNRTMADSGESVSFHVDVEVPDATSSVVSVECDFLGIGEFTKVDFGEARPHVQMEVEHVYEGPARSLKAETSAGSGS</sequence>
<name>A0A8K0THR6_9PEZI</name>
<dbReference type="AlphaFoldDB" id="A0A8K0THR6"/>
<organism evidence="2 3">
    <name type="scientific">Plectosphaerella cucumerina</name>
    <dbReference type="NCBI Taxonomy" id="40658"/>
    <lineage>
        <taxon>Eukaryota</taxon>
        <taxon>Fungi</taxon>
        <taxon>Dikarya</taxon>
        <taxon>Ascomycota</taxon>
        <taxon>Pezizomycotina</taxon>
        <taxon>Sordariomycetes</taxon>
        <taxon>Hypocreomycetidae</taxon>
        <taxon>Glomerellales</taxon>
        <taxon>Plectosphaerellaceae</taxon>
        <taxon>Plectosphaerella</taxon>
    </lineage>
</organism>
<keyword evidence="1" id="KW-0472">Membrane</keyword>
<keyword evidence="3" id="KW-1185">Reference proteome</keyword>
<evidence type="ECO:0000313" key="2">
    <source>
        <dbReference type="EMBL" id="KAH7361681.1"/>
    </source>
</evidence>
<evidence type="ECO:0000313" key="3">
    <source>
        <dbReference type="Proteomes" id="UP000813385"/>
    </source>
</evidence>
<comment type="caution">
    <text evidence="2">The sequence shown here is derived from an EMBL/GenBank/DDBJ whole genome shotgun (WGS) entry which is preliminary data.</text>
</comment>
<feature type="transmembrane region" description="Helical" evidence="1">
    <location>
        <begin position="41"/>
        <end position="64"/>
    </location>
</feature>